<dbReference type="Proteomes" id="UP000054845">
    <property type="component" value="Unassembled WGS sequence"/>
</dbReference>
<name>A0A0P1BLV9_9BASI</name>
<proteinExistence type="predicted"/>
<accession>A0A0P1BLV9</accession>
<dbReference type="OrthoDB" id="3392902at2759"/>
<protein>
    <submittedName>
        <fullName evidence="1">Uncharacterized protein</fullName>
    </submittedName>
</protein>
<organism evidence="1 2">
    <name type="scientific">Ceraceosorus bombacis</name>
    <dbReference type="NCBI Taxonomy" id="401625"/>
    <lineage>
        <taxon>Eukaryota</taxon>
        <taxon>Fungi</taxon>
        <taxon>Dikarya</taxon>
        <taxon>Basidiomycota</taxon>
        <taxon>Ustilaginomycotina</taxon>
        <taxon>Exobasidiomycetes</taxon>
        <taxon>Ceraceosorales</taxon>
        <taxon>Ceraceosoraceae</taxon>
        <taxon>Ceraceosorus</taxon>
    </lineage>
</organism>
<dbReference type="AlphaFoldDB" id="A0A0P1BLV9"/>
<sequence length="95" mass="10732">MLPSPSLKTAIDKMDIDEELKAVLKAMPEPLKDRQEPLAEKSFCNAVTGIQKAGVEMVQRMIMRAIFERKRKVTKAEEDLAKREAVKAREAKAYA</sequence>
<keyword evidence="2" id="KW-1185">Reference proteome</keyword>
<evidence type="ECO:0000313" key="2">
    <source>
        <dbReference type="Proteomes" id="UP000054845"/>
    </source>
</evidence>
<reference evidence="1 2" key="1">
    <citation type="submission" date="2014-09" db="EMBL/GenBank/DDBJ databases">
        <authorList>
            <person name="Magalhaes I.L.F."/>
            <person name="Oliveira U."/>
            <person name="Santos F.R."/>
            <person name="Vidigal T.H.D.A."/>
            <person name="Brescovit A.D."/>
            <person name="Santos A.J."/>
        </authorList>
    </citation>
    <scope>NUCLEOTIDE SEQUENCE [LARGE SCALE GENOMIC DNA]</scope>
</reference>
<evidence type="ECO:0000313" key="1">
    <source>
        <dbReference type="EMBL" id="CEH17423.1"/>
    </source>
</evidence>
<dbReference type="EMBL" id="CCYA01000254">
    <property type="protein sequence ID" value="CEH17423.1"/>
    <property type="molecule type" value="Genomic_DNA"/>
</dbReference>